<dbReference type="Proteomes" id="UP000226442">
    <property type="component" value="Unassembled WGS sequence"/>
</dbReference>
<keyword evidence="2" id="KW-1185">Reference proteome</keyword>
<sequence length="71" mass="8226">MAPGTYTKLIRFLQEDLAISRASIDVAERVGANERQQRDRDPNSLPMVLWQYGLVTLEQLDKIFDWLAQAY</sequence>
<dbReference type="InterPro" id="IPR021336">
    <property type="entry name" value="DUF2949"/>
</dbReference>
<evidence type="ECO:0000313" key="1">
    <source>
        <dbReference type="EMBL" id="PHX56703.1"/>
    </source>
</evidence>
<protein>
    <submittedName>
        <fullName evidence="1">DUF2949 domain-containing protein</fullName>
    </submittedName>
</protein>
<dbReference type="Pfam" id="PF11165">
    <property type="entry name" value="DUF2949"/>
    <property type="match status" value="1"/>
</dbReference>
<dbReference type="AlphaFoldDB" id="A0A2G4F4J6"/>
<organism evidence="1 2">
    <name type="scientific">Tychonema bourrellyi FEM_GT703</name>
    <dbReference type="NCBI Taxonomy" id="2040638"/>
    <lineage>
        <taxon>Bacteria</taxon>
        <taxon>Bacillati</taxon>
        <taxon>Cyanobacteriota</taxon>
        <taxon>Cyanophyceae</taxon>
        <taxon>Oscillatoriophycideae</taxon>
        <taxon>Oscillatoriales</taxon>
        <taxon>Microcoleaceae</taxon>
        <taxon>Tychonema</taxon>
    </lineage>
</organism>
<name>A0A2G4F4J6_9CYAN</name>
<dbReference type="OrthoDB" id="433602at2"/>
<dbReference type="RefSeq" id="WP_096828580.1">
    <property type="nucleotide sequence ID" value="NZ_NXIB02000014.1"/>
</dbReference>
<reference evidence="1" key="1">
    <citation type="submission" date="2017-10" db="EMBL/GenBank/DDBJ databases">
        <title>Draft genome sequence of the planktic cyanobacteria Tychonema bourrellyi isolated from alpine lentic freshwater.</title>
        <authorList>
            <person name="Tett A."/>
            <person name="Armanini F."/>
            <person name="Asnicar F."/>
            <person name="Boscaini A."/>
            <person name="Pasolli E."/>
            <person name="Zolfo M."/>
            <person name="Donati C."/>
            <person name="Salmaso N."/>
            <person name="Segata N."/>
        </authorList>
    </citation>
    <scope>NUCLEOTIDE SEQUENCE</scope>
    <source>
        <strain evidence="1">FEM_GT703</strain>
    </source>
</reference>
<gene>
    <name evidence="1" type="ORF">CP500_004065</name>
</gene>
<proteinExistence type="predicted"/>
<dbReference type="EMBL" id="NXIB02000014">
    <property type="protein sequence ID" value="PHX56703.1"/>
    <property type="molecule type" value="Genomic_DNA"/>
</dbReference>
<accession>A0A2G4F4J6</accession>
<comment type="caution">
    <text evidence="1">The sequence shown here is derived from an EMBL/GenBank/DDBJ whole genome shotgun (WGS) entry which is preliminary data.</text>
</comment>
<evidence type="ECO:0000313" key="2">
    <source>
        <dbReference type="Proteomes" id="UP000226442"/>
    </source>
</evidence>